<dbReference type="Pfam" id="PF22706">
    <property type="entry name" value="Tex_central_region"/>
    <property type="match status" value="1"/>
</dbReference>
<dbReference type="SUPFAM" id="SSF53098">
    <property type="entry name" value="Ribonuclease H-like"/>
    <property type="match status" value="1"/>
</dbReference>
<dbReference type="Gene3D" id="2.40.50.140">
    <property type="entry name" value="Nucleic acid-binding proteins"/>
    <property type="match status" value="1"/>
</dbReference>
<dbReference type="Gene3D" id="3.30.420.140">
    <property type="entry name" value="YqgF/RNase H-like domain"/>
    <property type="match status" value="1"/>
</dbReference>
<sequence>MTSHVNHIAQTLGISTTQVSKTLEMLDEGATVPFLARYRKEVTGSLDEVQITNIRDQASQLRELDKRKESVLKSIEEQGKLSDSLRKQIEEADTMAKVEDLYLPYKPKRRTKATIAKEKGLEPLAEKIREQTDANPEQLAEPFIDPEKEVATAEDALQGARDIIAEWINEDQTAREVLRKLFMKEGVIKTKVLKGKEADGHKFRDYFEWEEAVATVPSHRLLAMRRGEKEGFLSMSIAPPEEQAITLLEKHFLQNNSPSAQQVQLAIQDAYKRLLRPSLETEVRLETKKKADTEAIQVFAENLRQLLLAAPLGEKNILAIDPGFRTGCKVVCLNRQGRLLENTTIYPTPPQNQVSQSAATLDHLCQKHQIEAIAIGNGTASRETEQFVTTHVKAATKIPVIVVNESGASIYSASEVARTEFPDKDVTVRGAVSIGRRLLDPLAELVKIDPKSIGVGQYQHDVDQNALKQGLEDTVVSCVNNVGVDVNTASQQLLSYVSGIGPALAKNMVEYRDTHGAFPSREAIKNVARLGDKVFEQAAGFLRIRGAENPLDNSAVHPERYSLVQQMAKDLNSQLGDLLAQPTLQKQINIKQYTSEEVGLPTLKDILEELEKPGRDPRDSFEIFQFQEGVNTMEDLKTGMKLPGIVTNVTNFGAFVDIGVHQDGLVHISHLADHFVKDPTQVVKVQQQVEVTVMEVDIPRKRIGLSMKKDPFSEAKPKAPRKKQSSESGNFSDQLQQLKNKFR</sequence>
<dbReference type="PANTHER" id="PTHR10724">
    <property type="entry name" value="30S RIBOSOMAL PROTEIN S1"/>
    <property type="match status" value="1"/>
</dbReference>
<dbReference type="FunFam" id="2.40.50.140:FF:000051">
    <property type="entry name" value="RNA-binding transcriptional accessory protein"/>
    <property type="match status" value="1"/>
</dbReference>
<dbReference type="SUPFAM" id="SSF50249">
    <property type="entry name" value="Nucleic acid-binding proteins"/>
    <property type="match status" value="1"/>
</dbReference>
<dbReference type="InterPro" id="IPR018974">
    <property type="entry name" value="Tex-like_N"/>
</dbReference>
<gene>
    <name evidence="3" type="ORF">K4G66_30775</name>
</gene>
<dbReference type="InterPro" id="IPR032639">
    <property type="entry name" value="Tex_YqgF"/>
</dbReference>
<dbReference type="InterPro" id="IPR041692">
    <property type="entry name" value="HHH_9"/>
</dbReference>
<feature type="compositionally biased region" description="Polar residues" evidence="1">
    <location>
        <begin position="726"/>
        <end position="743"/>
    </location>
</feature>
<dbReference type="Gene3D" id="1.10.10.650">
    <property type="entry name" value="RuvA domain 2-like"/>
    <property type="match status" value="1"/>
</dbReference>
<protein>
    <submittedName>
        <fullName evidence="3">Tex family protein</fullName>
    </submittedName>
</protein>
<reference evidence="3" key="1">
    <citation type="journal article" date="2023" name="Comput. Struct. Biotechnol. J.">
        <title>Discovery of a novel marine Bacteroidetes with a rich repertoire of carbohydrate-active enzymes.</title>
        <authorList>
            <person name="Chen B."/>
            <person name="Liu G."/>
            <person name="Chen Q."/>
            <person name="Wang H."/>
            <person name="Liu L."/>
            <person name="Tang K."/>
        </authorList>
    </citation>
    <scope>NUCLEOTIDE SEQUENCE</scope>
    <source>
        <strain evidence="3">TK19036</strain>
    </source>
</reference>
<dbReference type="Gene3D" id="1.10.150.310">
    <property type="entry name" value="Tex RuvX-like domain-like"/>
    <property type="match status" value="1"/>
</dbReference>
<dbReference type="FunFam" id="1.10.150.310:FF:000001">
    <property type="entry name" value="RNA-binding transcriptional accessory protein"/>
    <property type="match status" value="1"/>
</dbReference>
<dbReference type="SMART" id="SM00732">
    <property type="entry name" value="YqgFc"/>
    <property type="match status" value="1"/>
</dbReference>
<dbReference type="InterPro" id="IPR044146">
    <property type="entry name" value="S1_Tex"/>
</dbReference>
<dbReference type="InterPro" id="IPR023319">
    <property type="entry name" value="Tex-like_HTH_dom_sf"/>
</dbReference>
<dbReference type="AlphaFoldDB" id="A0AA49GLZ7"/>
<dbReference type="InterPro" id="IPR012337">
    <property type="entry name" value="RNaseH-like_sf"/>
</dbReference>
<dbReference type="InterPro" id="IPR055179">
    <property type="entry name" value="Tex-like_central_region"/>
</dbReference>
<feature type="region of interest" description="Disordered" evidence="1">
    <location>
        <begin position="705"/>
        <end position="743"/>
    </location>
</feature>
<dbReference type="CDD" id="cd05685">
    <property type="entry name" value="S1_Tex"/>
    <property type="match status" value="1"/>
</dbReference>
<organism evidence="3">
    <name type="scientific">Roseihalotalea indica</name>
    <dbReference type="NCBI Taxonomy" id="2867963"/>
    <lineage>
        <taxon>Bacteria</taxon>
        <taxon>Pseudomonadati</taxon>
        <taxon>Bacteroidota</taxon>
        <taxon>Cytophagia</taxon>
        <taxon>Cytophagales</taxon>
        <taxon>Catalimonadaceae</taxon>
        <taxon>Roseihalotalea</taxon>
    </lineage>
</organism>
<reference evidence="3" key="2">
    <citation type="journal article" date="2024" name="Antonie Van Leeuwenhoek">
        <title>Roseihalotalea indica gen. nov., sp. nov., a halophilic Bacteroidetes from mesopelagic Southwest Indian Ocean with higher carbohydrate metabolic potential.</title>
        <authorList>
            <person name="Chen B."/>
            <person name="Zhang M."/>
            <person name="Lin D."/>
            <person name="Ye J."/>
            <person name="Tang K."/>
        </authorList>
    </citation>
    <scope>NUCLEOTIDE SEQUENCE</scope>
    <source>
        <strain evidence="3">TK19036</strain>
    </source>
</reference>
<dbReference type="InterPro" id="IPR050437">
    <property type="entry name" value="Ribos_protein_bS1-like"/>
</dbReference>
<dbReference type="SUPFAM" id="SSF47781">
    <property type="entry name" value="RuvA domain 2-like"/>
    <property type="match status" value="2"/>
</dbReference>
<evidence type="ECO:0000313" key="3">
    <source>
        <dbReference type="EMBL" id="WKN36752.1"/>
    </source>
</evidence>
<dbReference type="InterPro" id="IPR037027">
    <property type="entry name" value="YqgF/RNaseH-like_dom_sf"/>
</dbReference>
<dbReference type="InterPro" id="IPR023323">
    <property type="entry name" value="Tex-like_dom_sf"/>
</dbReference>
<feature type="domain" description="S1 motif" evidence="2">
    <location>
        <begin position="639"/>
        <end position="708"/>
    </location>
</feature>
<dbReference type="GO" id="GO:0006412">
    <property type="term" value="P:translation"/>
    <property type="evidence" value="ECO:0007669"/>
    <property type="project" value="TreeGrafter"/>
</dbReference>
<dbReference type="Pfam" id="PF17674">
    <property type="entry name" value="HHH_9"/>
    <property type="match status" value="1"/>
</dbReference>
<dbReference type="Pfam" id="PF12836">
    <property type="entry name" value="HHH_3"/>
    <property type="match status" value="1"/>
</dbReference>
<dbReference type="InterPro" id="IPR010994">
    <property type="entry name" value="RuvA_2-like"/>
</dbReference>
<dbReference type="EMBL" id="CP120682">
    <property type="protein sequence ID" value="WKN36752.1"/>
    <property type="molecule type" value="Genomic_DNA"/>
</dbReference>
<proteinExistence type="predicted"/>
<dbReference type="SUPFAM" id="SSF158832">
    <property type="entry name" value="Tex N-terminal region-like"/>
    <property type="match status" value="1"/>
</dbReference>
<accession>A0AA49GLZ7</accession>
<dbReference type="PANTHER" id="PTHR10724:SF10">
    <property type="entry name" value="S1 RNA-BINDING DOMAIN-CONTAINING PROTEIN 1"/>
    <property type="match status" value="1"/>
</dbReference>
<dbReference type="Pfam" id="PF00575">
    <property type="entry name" value="S1"/>
    <property type="match status" value="1"/>
</dbReference>
<dbReference type="GO" id="GO:0003735">
    <property type="term" value="F:structural constituent of ribosome"/>
    <property type="evidence" value="ECO:0007669"/>
    <property type="project" value="TreeGrafter"/>
</dbReference>
<dbReference type="Pfam" id="PF09371">
    <property type="entry name" value="Tex_N"/>
    <property type="match status" value="1"/>
</dbReference>
<dbReference type="InterPro" id="IPR012340">
    <property type="entry name" value="NA-bd_OB-fold"/>
</dbReference>
<dbReference type="InterPro" id="IPR006641">
    <property type="entry name" value="YqgF/RNaseH-like_dom"/>
</dbReference>
<dbReference type="GO" id="GO:0005737">
    <property type="term" value="C:cytoplasm"/>
    <property type="evidence" value="ECO:0007669"/>
    <property type="project" value="UniProtKB-ARBA"/>
</dbReference>
<dbReference type="FunFam" id="3.30.420.140:FF:000001">
    <property type="entry name" value="RNA-binding transcriptional accessory protein"/>
    <property type="match status" value="1"/>
</dbReference>
<dbReference type="InterPro" id="IPR003029">
    <property type="entry name" value="S1_domain"/>
</dbReference>
<dbReference type="Gene3D" id="1.10.3500.10">
    <property type="entry name" value="Tex N-terminal region-like"/>
    <property type="match status" value="1"/>
</dbReference>
<name>A0AA49GLZ7_9BACT</name>
<dbReference type="PROSITE" id="PS50126">
    <property type="entry name" value="S1"/>
    <property type="match status" value="1"/>
</dbReference>
<dbReference type="FunFam" id="1.10.10.650:FF:000001">
    <property type="entry name" value="S1 RNA-binding domain 1"/>
    <property type="match status" value="1"/>
</dbReference>
<dbReference type="SMART" id="SM00316">
    <property type="entry name" value="S1"/>
    <property type="match status" value="1"/>
</dbReference>
<dbReference type="GO" id="GO:0006139">
    <property type="term" value="P:nucleobase-containing compound metabolic process"/>
    <property type="evidence" value="ECO:0007669"/>
    <property type="project" value="InterPro"/>
</dbReference>
<feature type="compositionally biased region" description="Basic and acidic residues" evidence="1">
    <location>
        <begin position="707"/>
        <end position="717"/>
    </location>
</feature>
<dbReference type="Pfam" id="PF16921">
    <property type="entry name" value="Tex_YqgF"/>
    <property type="match status" value="1"/>
</dbReference>
<dbReference type="GO" id="GO:0003729">
    <property type="term" value="F:mRNA binding"/>
    <property type="evidence" value="ECO:0007669"/>
    <property type="project" value="TreeGrafter"/>
</dbReference>
<evidence type="ECO:0000259" key="2">
    <source>
        <dbReference type="PROSITE" id="PS50126"/>
    </source>
</evidence>
<evidence type="ECO:0000256" key="1">
    <source>
        <dbReference type="SAM" id="MobiDB-lite"/>
    </source>
</evidence>